<evidence type="ECO:0000313" key="2">
    <source>
        <dbReference type="EMBL" id="KAK5625184.1"/>
    </source>
</evidence>
<evidence type="ECO:0000256" key="1">
    <source>
        <dbReference type="SAM" id="MobiDB-lite"/>
    </source>
</evidence>
<protein>
    <submittedName>
        <fullName evidence="2">Uncharacterized protein</fullName>
    </submittedName>
</protein>
<sequence length="70" mass="7565">MFCNRGDQDQSGNTAARRPSLQRQNALRRSISPRVNSASLAGTPARTGSVVSAGNRPVSPIEHDWYDGIL</sequence>
<proteinExistence type="predicted"/>
<gene>
    <name evidence="2" type="ORF">RRF57_000900</name>
</gene>
<evidence type="ECO:0000313" key="3">
    <source>
        <dbReference type="Proteomes" id="UP001305414"/>
    </source>
</evidence>
<dbReference type="AlphaFoldDB" id="A0AAN7UFD5"/>
<organism evidence="2 3">
    <name type="scientific">Xylaria bambusicola</name>
    <dbReference type="NCBI Taxonomy" id="326684"/>
    <lineage>
        <taxon>Eukaryota</taxon>
        <taxon>Fungi</taxon>
        <taxon>Dikarya</taxon>
        <taxon>Ascomycota</taxon>
        <taxon>Pezizomycotina</taxon>
        <taxon>Sordariomycetes</taxon>
        <taxon>Xylariomycetidae</taxon>
        <taxon>Xylariales</taxon>
        <taxon>Xylariaceae</taxon>
        <taxon>Xylaria</taxon>
    </lineage>
</organism>
<dbReference type="Proteomes" id="UP001305414">
    <property type="component" value="Unassembled WGS sequence"/>
</dbReference>
<accession>A0AAN7UFD5</accession>
<name>A0AAN7UFD5_9PEZI</name>
<reference evidence="2 3" key="1">
    <citation type="submission" date="2023-10" db="EMBL/GenBank/DDBJ databases">
        <title>Draft genome sequence of Xylaria bambusicola isolate GMP-LS, the root and basal stem rot pathogen of sugarcane in Indonesia.</title>
        <authorList>
            <person name="Selvaraj P."/>
            <person name="Muralishankar V."/>
            <person name="Muruganantham S."/>
            <person name="Sp S."/>
            <person name="Haryani S."/>
            <person name="Lau K.J.X."/>
            <person name="Naqvi N.I."/>
        </authorList>
    </citation>
    <scope>NUCLEOTIDE SEQUENCE [LARGE SCALE GENOMIC DNA]</scope>
    <source>
        <strain evidence="2">GMP-LS</strain>
    </source>
</reference>
<comment type="caution">
    <text evidence="2">The sequence shown here is derived from an EMBL/GenBank/DDBJ whole genome shotgun (WGS) entry which is preliminary data.</text>
</comment>
<dbReference type="EMBL" id="JAWHQM010000002">
    <property type="protein sequence ID" value="KAK5625184.1"/>
    <property type="molecule type" value="Genomic_DNA"/>
</dbReference>
<feature type="region of interest" description="Disordered" evidence="1">
    <location>
        <begin position="1"/>
        <end position="58"/>
    </location>
</feature>
<feature type="compositionally biased region" description="Polar residues" evidence="1">
    <location>
        <begin position="21"/>
        <end position="40"/>
    </location>
</feature>
<keyword evidence="3" id="KW-1185">Reference proteome</keyword>